<dbReference type="Proteomes" id="UP000323664">
    <property type="component" value="Unassembled WGS sequence"/>
</dbReference>
<evidence type="ECO:0000313" key="2">
    <source>
        <dbReference type="Proteomes" id="UP000323664"/>
    </source>
</evidence>
<reference evidence="1 2" key="1">
    <citation type="journal article" date="2019" name="J. Ind. Microbiol. Biotechnol.">
        <title>Paenibacillus amylolyticus 27C64 has a diverse set of carbohydrate-active enzymes and complete pectin deconstruction system.</title>
        <authorList>
            <person name="Keggi C."/>
            <person name="Doran-Peterson J."/>
        </authorList>
    </citation>
    <scope>NUCLEOTIDE SEQUENCE [LARGE SCALE GENOMIC DNA]</scope>
    <source>
        <strain evidence="1 2">27C64</strain>
    </source>
</reference>
<dbReference type="AlphaFoldDB" id="A0A5M9X0T1"/>
<accession>A0A5M9X0T1</accession>
<dbReference type="EMBL" id="RIAS01000025">
    <property type="protein sequence ID" value="KAA8787544.1"/>
    <property type="molecule type" value="Genomic_DNA"/>
</dbReference>
<evidence type="ECO:0008006" key="3">
    <source>
        <dbReference type="Google" id="ProtNLM"/>
    </source>
</evidence>
<evidence type="ECO:0000313" key="1">
    <source>
        <dbReference type="EMBL" id="KAA8787544.1"/>
    </source>
</evidence>
<sequence>MKMSEQFKEIIKVANNINPTFGEIVQSGMEYAPYLGKLYQTIKVNRLIRRFNEHSEKLENIGQLSIDSRLSAEFINERIFPIVFSDLFEEHEDAKINYILTGFENVFIEENKHESLVISFFDTLRSLRYADIKRLFYFSNIIKEPLFSFLESDDHVLQRNNDHKLESLGLVSITKMWSEQEKDTNKEDVRINLYGDRFLRFILEKDILEEYLSNK</sequence>
<gene>
    <name evidence="1" type="ORF">EC604_27300</name>
</gene>
<comment type="caution">
    <text evidence="1">The sequence shown here is derived from an EMBL/GenBank/DDBJ whole genome shotgun (WGS) entry which is preliminary data.</text>
</comment>
<name>A0A5M9X0T1_PAEAM</name>
<dbReference type="OrthoDB" id="2680599at2"/>
<proteinExistence type="predicted"/>
<organism evidence="1 2">
    <name type="scientific">Paenibacillus amylolyticus</name>
    <dbReference type="NCBI Taxonomy" id="1451"/>
    <lineage>
        <taxon>Bacteria</taxon>
        <taxon>Bacillati</taxon>
        <taxon>Bacillota</taxon>
        <taxon>Bacilli</taxon>
        <taxon>Bacillales</taxon>
        <taxon>Paenibacillaceae</taxon>
        <taxon>Paenibacillus</taxon>
    </lineage>
</organism>
<protein>
    <recommendedName>
        <fullName evidence="3">DUF4393 domain-containing protein</fullName>
    </recommendedName>
</protein>